<evidence type="ECO:0000256" key="8">
    <source>
        <dbReference type="ARBA" id="ARBA00023605"/>
    </source>
</evidence>
<organism evidence="12 13">
    <name type="scientific">Hydra vulgaris</name>
    <name type="common">Hydra</name>
    <name type="synonym">Hydra attenuata</name>
    <dbReference type="NCBI Taxonomy" id="6087"/>
    <lineage>
        <taxon>Eukaryota</taxon>
        <taxon>Metazoa</taxon>
        <taxon>Cnidaria</taxon>
        <taxon>Hydrozoa</taxon>
        <taxon>Hydroidolina</taxon>
        <taxon>Anthoathecata</taxon>
        <taxon>Aplanulata</taxon>
        <taxon>Hydridae</taxon>
        <taxon>Hydra</taxon>
    </lineage>
</organism>
<protein>
    <recommendedName>
        <fullName evidence="9">Cilia- and flagella-associated protein 43</fullName>
    </recommendedName>
</protein>
<reference evidence="13 14" key="1">
    <citation type="submission" date="2025-05" db="UniProtKB">
        <authorList>
            <consortium name="RefSeq"/>
        </authorList>
    </citation>
    <scope>IDENTIFICATION</scope>
</reference>
<feature type="coiled-coil region" evidence="10">
    <location>
        <begin position="1471"/>
        <end position="1523"/>
    </location>
</feature>
<keyword evidence="3" id="KW-0853">WD repeat</keyword>
<comment type="similarity">
    <text evidence="8">Belongs to the CFAP43 family.</text>
</comment>
<feature type="compositionally biased region" description="Basic and acidic residues" evidence="11">
    <location>
        <begin position="1025"/>
        <end position="1034"/>
    </location>
</feature>
<keyword evidence="5 10" id="KW-0175">Coiled coil</keyword>
<dbReference type="SUPFAM" id="SSF50978">
    <property type="entry name" value="WD40 repeat-like"/>
    <property type="match status" value="2"/>
</dbReference>
<accession>A0ABM4BKV4</accession>
<sequence>MDQFGNLALNWSVGYNGSPIYFIDQNIICYLSLNSLKFHDITNDLVWYLESPGDGIQTLAINPEYGYVAFSEDGLDASIFVYKITSLESPVSTFKNSIGLGFSSLSFANNARIIASCTNIPKIRLSLWDFIIGKELCFIELQSPLYSLIFNPTNWKQLSGLNKDGFYLWNIDQVNESFYIEYQNIKFPDINENDLKPCKKLSFQYSNQCLKKENQQNQWHPVSQCWTTNHLVYIGCSENSIICVETISGNTFVLYISNSDISDLFECIQFYRDCLVVGGKDGVIRCFKIAKENLFPIFEKKINGSVGSLQINKSLTTLVIGSNLGIIYLMNTEKAILNELVDEYSGKIIGIHCLSKSHFVTCRENGFVQVWTMDLARCVGHLHLSCEITCFAVTASSCTVFLGTSYGSIIVIDVSKNEKPRIILEKSLYKTAVSKLCFDNTGTLLITTSEKDHLILLDARLSTKCNILGHTEISGSVKCISFKCISNDRDAWKVVLGVSHNQSKACKNLVVLEFDKNIFIDTISYYMDRTRLFKDISILKQTYQLTTSIYNICILSEMVIYALTNNGKKIAKFELSPFEVSSSNKIIETSEIYCNQTVSCSVISISSHGKWMLIAGADGYLTIREVEAMNNPAIKQVANYRNGGIVDAIYSVDGQNILMISNCNHIACLKWTYSTYGKSEAYFSIAAYQTFASTILDIATEENKFIESMNTISVSGKVTETCLEKTIKKIYAEENEKCSTTKTKLYQDINELRCQVLNLISNNDQVPDIYKLERQEFVLDTKEHDFVLQQRENKINELRAQIEVENIRKQYIRYLIKQECWDNMLVKGYSLKSFVSNVKVSNYPMIKRSDAELKKIEAVNFQRCLQNIENNIRKTFFESELISSPPLFDNLLENNNDADNNYFSTCGSLASLFTHNEFLLSQFSLATKVQKKEQIILLKDCVYKIKEKFNKQFNEMWNMKVQEIKRINERCTRMKKIIKDLDLNENTIEVGVDSDEEPDRIFDVRDNEISVNKYISKEERIKSEIKRKKDEEKSSTNNDNNRGHALDVMMGGRLEASYEMELNYDIQKPSFMEKPEIEWSDEECKLAKEYEKKKQTLQEERDKYKKILEAEFKKLQTLNQETSSNFDEKLQQLFQYKIKADMAVAQEELKMMRLAASISIGDEMEAKEHNLLNELIQLKEEKQLSSSFISKVQTELDTLRMSYESLVSEDKYLDKTFRKEFPELDQFTVDFLYKLFKKRPQVQRTLKAVIDNQISLTEENRFELRVPSSLAVNAVHHSVEDTLNGLDSLENKPEKILVETWSKLVTLRRGKFEKEQQLKSKALVLAQINTFLQKKKEYDNELKSRIEKTSENIQKIRDERLQFNLNIEVQLLLKQGQVEVGSCDLVPDYTECILVHRSVVENLNSTIKALGQTKLASMRESKDFRKGIHLLEWQLKEMLMQAEDLQTVAHDLQLLKVTKELQLYLSDTDQKLSKQQEIDTLENTLEMYKKIHQRSIKDKKRVVKALRQEIKEKVDANDCLKIDLQEIAVSVEERRNVNKGDDETVDKKEKEKKMIEIITRRKLVDLTRAQSLEINLLRSEAVNLRKSNFPILLNE</sequence>
<comment type="subcellular location">
    <subcellularLocation>
        <location evidence="1">Cytoplasm</location>
        <location evidence="1">Cytoskeleton</location>
        <location evidence="1">Cilium axoneme</location>
    </subcellularLocation>
</comment>
<dbReference type="PANTHER" id="PTHR14885">
    <property type="entry name" value="CILIA- AND FLAGELLA-ASSOCIATED PROTEIN 43-RELATED"/>
    <property type="match status" value="1"/>
</dbReference>
<keyword evidence="4" id="KW-0677">Repeat</keyword>
<evidence type="ECO:0000313" key="12">
    <source>
        <dbReference type="Proteomes" id="UP001652625"/>
    </source>
</evidence>
<evidence type="ECO:0000256" key="4">
    <source>
        <dbReference type="ARBA" id="ARBA00022737"/>
    </source>
</evidence>
<dbReference type="PANTHER" id="PTHR14885:SF1">
    <property type="entry name" value="CILIA- AND FLAGELLA-ASSOCIATED PROTEIN 43"/>
    <property type="match status" value="1"/>
</dbReference>
<evidence type="ECO:0000256" key="10">
    <source>
        <dbReference type="SAM" id="Coils"/>
    </source>
</evidence>
<evidence type="ECO:0000313" key="13">
    <source>
        <dbReference type="RefSeq" id="XP_065649701.1"/>
    </source>
</evidence>
<evidence type="ECO:0000313" key="15">
    <source>
        <dbReference type="RefSeq" id="XP_065649704.1"/>
    </source>
</evidence>
<feature type="region of interest" description="Disordered" evidence="11">
    <location>
        <begin position="1025"/>
        <end position="1045"/>
    </location>
</feature>
<proteinExistence type="inferred from homology"/>
<evidence type="ECO:0000256" key="9">
    <source>
        <dbReference type="ARBA" id="ARBA00023662"/>
    </source>
</evidence>
<dbReference type="Proteomes" id="UP001652625">
    <property type="component" value="Chromosome 03"/>
</dbReference>
<dbReference type="RefSeq" id="XP_065649702.1">
    <property type="nucleotide sequence ID" value="XM_065793630.1"/>
</dbReference>
<dbReference type="RefSeq" id="XP_065649704.1">
    <property type="nucleotide sequence ID" value="XM_065793632.1"/>
</dbReference>
<evidence type="ECO:0000256" key="3">
    <source>
        <dbReference type="ARBA" id="ARBA00022574"/>
    </source>
</evidence>
<dbReference type="Gene3D" id="2.130.10.10">
    <property type="entry name" value="YVTN repeat-like/Quinoprotein amine dehydrogenase"/>
    <property type="match status" value="3"/>
</dbReference>
<evidence type="ECO:0000256" key="1">
    <source>
        <dbReference type="ARBA" id="ARBA00004430"/>
    </source>
</evidence>
<evidence type="ECO:0000256" key="5">
    <source>
        <dbReference type="ARBA" id="ARBA00023054"/>
    </source>
</evidence>
<keyword evidence="13 14" id="KW-0969">Cilium</keyword>
<feature type="coiled-coil region" evidence="10">
    <location>
        <begin position="1080"/>
        <end position="1125"/>
    </location>
</feature>
<keyword evidence="13 14" id="KW-0282">Flagellum</keyword>
<dbReference type="RefSeq" id="XP_065649701.1">
    <property type="nucleotide sequence ID" value="XM_065793629.1"/>
</dbReference>
<dbReference type="GeneID" id="100214557"/>
<name>A0ABM4BKV4_HYDVU</name>
<dbReference type="Pfam" id="PF25828">
    <property type="entry name" value="CC_Cfap43"/>
    <property type="match status" value="1"/>
</dbReference>
<keyword evidence="6" id="KW-0206">Cytoskeleton</keyword>
<keyword evidence="2" id="KW-0963">Cytoplasm</keyword>
<evidence type="ECO:0000313" key="14">
    <source>
        <dbReference type="RefSeq" id="XP_065649702.1"/>
    </source>
</evidence>
<evidence type="ECO:0000256" key="7">
    <source>
        <dbReference type="ARBA" id="ARBA00023273"/>
    </source>
</evidence>
<evidence type="ECO:0000256" key="11">
    <source>
        <dbReference type="SAM" id="MobiDB-lite"/>
    </source>
</evidence>
<evidence type="ECO:0000256" key="6">
    <source>
        <dbReference type="ARBA" id="ARBA00023212"/>
    </source>
</evidence>
<keyword evidence="7" id="KW-0966">Cell projection</keyword>
<evidence type="ECO:0000256" key="2">
    <source>
        <dbReference type="ARBA" id="ARBA00022490"/>
    </source>
</evidence>
<dbReference type="InterPro" id="IPR015943">
    <property type="entry name" value="WD40/YVTN_repeat-like_dom_sf"/>
</dbReference>
<dbReference type="InterPro" id="IPR036322">
    <property type="entry name" value="WD40_repeat_dom_sf"/>
</dbReference>
<keyword evidence="12" id="KW-1185">Reference proteome</keyword>
<gene>
    <name evidence="13 14 15" type="primary">LOC100214557</name>
</gene>